<feature type="non-terminal residue" evidence="1">
    <location>
        <position position="1"/>
    </location>
</feature>
<comment type="caution">
    <text evidence="1">The sequence shown here is derived from an EMBL/GenBank/DDBJ whole genome shotgun (WGS) entry which is preliminary data.</text>
</comment>
<sequence>VVVGVGASYVGGKIRRRWNKLRRRQIAASERTVCESIELRESDVGVRESGVAVRESGVGAEREFNLRWGDYFSFLWYLQLYKSQDE</sequence>
<accession>A0A2K3JMS0</accession>
<protein>
    <submittedName>
        <fullName evidence="1">Uncharacterized protein</fullName>
    </submittedName>
</protein>
<organism evidence="1 2">
    <name type="scientific">Trifolium pratense</name>
    <name type="common">Red clover</name>
    <dbReference type="NCBI Taxonomy" id="57577"/>
    <lineage>
        <taxon>Eukaryota</taxon>
        <taxon>Viridiplantae</taxon>
        <taxon>Streptophyta</taxon>
        <taxon>Embryophyta</taxon>
        <taxon>Tracheophyta</taxon>
        <taxon>Spermatophyta</taxon>
        <taxon>Magnoliopsida</taxon>
        <taxon>eudicotyledons</taxon>
        <taxon>Gunneridae</taxon>
        <taxon>Pentapetalae</taxon>
        <taxon>rosids</taxon>
        <taxon>fabids</taxon>
        <taxon>Fabales</taxon>
        <taxon>Fabaceae</taxon>
        <taxon>Papilionoideae</taxon>
        <taxon>50 kb inversion clade</taxon>
        <taxon>NPAAA clade</taxon>
        <taxon>Hologalegina</taxon>
        <taxon>IRL clade</taxon>
        <taxon>Trifolieae</taxon>
        <taxon>Trifolium</taxon>
    </lineage>
</organism>
<dbReference type="EMBL" id="ASHM01071066">
    <property type="protein sequence ID" value="PNX55308.1"/>
    <property type="molecule type" value="Genomic_DNA"/>
</dbReference>
<reference evidence="1 2" key="2">
    <citation type="journal article" date="2017" name="Front. Plant Sci.">
        <title>Gene Classification and Mining of Molecular Markers Useful in Red Clover (Trifolium pratense) Breeding.</title>
        <authorList>
            <person name="Istvanek J."/>
            <person name="Dluhosova J."/>
            <person name="Dluhos P."/>
            <person name="Patkova L."/>
            <person name="Nedelnik J."/>
            <person name="Repkova J."/>
        </authorList>
    </citation>
    <scope>NUCLEOTIDE SEQUENCE [LARGE SCALE GENOMIC DNA]</scope>
    <source>
        <strain evidence="2">cv. Tatra</strain>
        <tissue evidence="1">Young leaves</tissue>
    </source>
</reference>
<evidence type="ECO:0000313" key="2">
    <source>
        <dbReference type="Proteomes" id="UP000236291"/>
    </source>
</evidence>
<gene>
    <name evidence="1" type="ORF">L195_g048935</name>
</gene>
<name>A0A2K3JMS0_TRIPR</name>
<evidence type="ECO:0000313" key="1">
    <source>
        <dbReference type="EMBL" id="PNX55308.1"/>
    </source>
</evidence>
<dbReference type="AlphaFoldDB" id="A0A2K3JMS0"/>
<reference evidence="1 2" key="1">
    <citation type="journal article" date="2014" name="Am. J. Bot.">
        <title>Genome assembly and annotation for red clover (Trifolium pratense; Fabaceae).</title>
        <authorList>
            <person name="Istvanek J."/>
            <person name="Jaros M."/>
            <person name="Krenek A."/>
            <person name="Repkova J."/>
        </authorList>
    </citation>
    <scope>NUCLEOTIDE SEQUENCE [LARGE SCALE GENOMIC DNA]</scope>
    <source>
        <strain evidence="2">cv. Tatra</strain>
        <tissue evidence="1">Young leaves</tissue>
    </source>
</reference>
<dbReference type="Proteomes" id="UP000236291">
    <property type="component" value="Unassembled WGS sequence"/>
</dbReference>
<proteinExistence type="predicted"/>